<dbReference type="EMBL" id="JBHUHQ010000016">
    <property type="protein sequence ID" value="MFD2044966.1"/>
    <property type="molecule type" value="Genomic_DNA"/>
</dbReference>
<organism evidence="3 4">
    <name type="scientific">Ornithinibacillus salinisoli</name>
    <dbReference type="NCBI Taxonomy" id="1848459"/>
    <lineage>
        <taxon>Bacteria</taxon>
        <taxon>Bacillati</taxon>
        <taxon>Bacillota</taxon>
        <taxon>Bacilli</taxon>
        <taxon>Bacillales</taxon>
        <taxon>Bacillaceae</taxon>
        <taxon>Ornithinibacillus</taxon>
    </lineage>
</organism>
<accession>A0ABW4W1N9</accession>
<reference evidence="4" key="1">
    <citation type="journal article" date="2019" name="Int. J. Syst. Evol. Microbiol.">
        <title>The Global Catalogue of Microorganisms (GCM) 10K type strain sequencing project: providing services to taxonomists for standard genome sequencing and annotation.</title>
        <authorList>
            <consortium name="The Broad Institute Genomics Platform"/>
            <consortium name="The Broad Institute Genome Sequencing Center for Infectious Disease"/>
            <person name="Wu L."/>
            <person name="Ma J."/>
        </authorList>
    </citation>
    <scope>NUCLEOTIDE SEQUENCE [LARGE SCALE GENOMIC DNA]</scope>
    <source>
        <strain evidence="4">R28</strain>
    </source>
</reference>
<evidence type="ECO:0000313" key="4">
    <source>
        <dbReference type="Proteomes" id="UP001597383"/>
    </source>
</evidence>
<evidence type="ECO:0000256" key="1">
    <source>
        <dbReference type="SAM" id="Coils"/>
    </source>
</evidence>
<keyword evidence="1" id="KW-0175">Coiled coil</keyword>
<name>A0ABW4W1N9_9BACI</name>
<dbReference type="RefSeq" id="WP_377557569.1">
    <property type="nucleotide sequence ID" value="NZ_JBHUHQ010000016.1"/>
</dbReference>
<dbReference type="Proteomes" id="UP001597383">
    <property type="component" value="Unassembled WGS sequence"/>
</dbReference>
<keyword evidence="4" id="KW-1185">Reference proteome</keyword>
<proteinExistence type="predicted"/>
<gene>
    <name evidence="3" type="ORF">ACFSJF_11850</name>
</gene>
<dbReference type="Pfam" id="PF08858">
    <property type="entry name" value="IDEAL"/>
    <property type="match status" value="1"/>
</dbReference>
<feature type="domain" description="IDEAL" evidence="2">
    <location>
        <begin position="124"/>
        <end position="143"/>
    </location>
</feature>
<protein>
    <submittedName>
        <fullName evidence="3">IDEAL domain-containing protein</fullName>
    </submittedName>
</protein>
<evidence type="ECO:0000313" key="3">
    <source>
        <dbReference type="EMBL" id="MFD2044966.1"/>
    </source>
</evidence>
<sequence length="147" mass="17506">MVIVKMLEPYSIKKDDDLLYVALEKQCFSILIEDQIYDFIPVKAKEIKIDRVTKRIEDLNADFAFQNDKEIVYISMKELINIPDFLIKLYFITKPYFDEIFEAEDLNVNDNVDILIDELELLNVKRLIDKALDERDEKTFHQLLQLL</sequence>
<feature type="coiled-coil region" evidence="1">
    <location>
        <begin position="42"/>
        <end position="69"/>
    </location>
</feature>
<comment type="caution">
    <text evidence="3">The sequence shown here is derived from an EMBL/GenBank/DDBJ whole genome shotgun (WGS) entry which is preliminary data.</text>
</comment>
<dbReference type="InterPro" id="IPR014957">
    <property type="entry name" value="IDEAL_dom"/>
</dbReference>
<evidence type="ECO:0000259" key="2">
    <source>
        <dbReference type="Pfam" id="PF08858"/>
    </source>
</evidence>